<dbReference type="Proteomes" id="UP001519291">
    <property type="component" value="Unassembled WGS sequence"/>
</dbReference>
<feature type="compositionally biased region" description="Low complexity" evidence="1">
    <location>
        <begin position="121"/>
        <end position="130"/>
    </location>
</feature>
<feature type="compositionally biased region" description="Acidic residues" evidence="1">
    <location>
        <begin position="109"/>
        <end position="118"/>
    </location>
</feature>
<dbReference type="EMBL" id="JAGIOH010000001">
    <property type="protein sequence ID" value="MBP2402504.1"/>
    <property type="molecule type" value="Genomic_DNA"/>
</dbReference>
<name>A0ABS4Y154_9ACTN</name>
<feature type="region of interest" description="Disordered" evidence="1">
    <location>
        <begin position="109"/>
        <end position="135"/>
    </location>
</feature>
<dbReference type="RefSeq" id="WP_209514607.1">
    <property type="nucleotide sequence ID" value="NZ_JAGIOH010000001.1"/>
</dbReference>
<reference evidence="3 4" key="1">
    <citation type="submission" date="2021-03" db="EMBL/GenBank/DDBJ databases">
        <title>Sequencing the genomes of 1000 actinobacteria strains.</title>
        <authorList>
            <person name="Klenk H.-P."/>
        </authorList>
    </citation>
    <scope>NUCLEOTIDE SEQUENCE [LARGE SCALE GENOMIC DNA]</scope>
    <source>
        <strain evidence="3 4">DSM 41480</strain>
    </source>
</reference>
<evidence type="ECO:0000259" key="2">
    <source>
        <dbReference type="Pfam" id="PF21831"/>
    </source>
</evidence>
<dbReference type="InterPro" id="IPR054186">
    <property type="entry name" value="DUF6891"/>
</dbReference>
<evidence type="ECO:0000256" key="1">
    <source>
        <dbReference type="SAM" id="MobiDB-lite"/>
    </source>
</evidence>
<sequence length="343" mass="36917">MLPITVNTEPGEVLSGITAEELATVIGRLGGKDDRFAVVERTSGDADYYIQTWHERGGAYEVEYRDGSQERHFAARMTDVEDVVAVFVGWALEKDGWTGGHDWEQVDFSAEEEDEEGDGGSATDATGATDATDDFDDEADARAADALDPELREEAEEHAGVLVRSGFELPGEIAEAVSDYFYEDGDTPVSVAAARGIVGPLWRERLAEQASWPEVTDADRVETAFAALAEQGITARMHFTCCGNCGLAEIGAEAAEGDRGFVFFHYQDTERAVEGGALCLRYGVHHGTGEDADGADGKDDTASIGREVAAALVEAGLGVVWDGDPGQAIEIEPLDWRKRLPTY</sequence>
<protein>
    <recommendedName>
        <fullName evidence="2">DUF6891 domain-containing protein</fullName>
    </recommendedName>
</protein>
<proteinExistence type="predicted"/>
<comment type="caution">
    <text evidence="3">The sequence shown here is derived from an EMBL/GenBank/DDBJ whole genome shotgun (WGS) entry which is preliminary data.</text>
</comment>
<evidence type="ECO:0000313" key="4">
    <source>
        <dbReference type="Proteomes" id="UP001519291"/>
    </source>
</evidence>
<keyword evidence="4" id="KW-1185">Reference proteome</keyword>
<evidence type="ECO:0000313" key="3">
    <source>
        <dbReference type="EMBL" id="MBP2402504.1"/>
    </source>
</evidence>
<feature type="domain" description="DUF6891" evidence="2">
    <location>
        <begin position="149"/>
        <end position="340"/>
    </location>
</feature>
<accession>A0ABS4Y154</accession>
<gene>
    <name evidence="3" type="ORF">JO379_001973</name>
</gene>
<dbReference type="Pfam" id="PF21831">
    <property type="entry name" value="DUF6891"/>
    <property type="match status" value="1"/>
</dbReference>
<dbReference type="GeneID" id="91568838"/>
<organism evidence="3 4">
    <name type="scientific">Streptomyces syringium</name>
    <dbReference type="NCBI Taxonomy" id="76729"/>
    <lineage>
        <taxon>Bacteria</taxon>
        <taxon>Bacillati</taxon>
        <taxon>Actinomycetota</taxon>
        <taxon>Actinomycetes</taxon>
        <taxon>Kitasatosporales</taxon>
        <taxon>Streptomycetaceae</taxon>
        <taxon>Streptomyces</taxon>
    </lineage>
</organism>